<dbReference type="EMBL" id="UGSB01000001">
    <property type="protein sequence ID" value="SUA50590.1"/>
    <property type="molecule type" value="Genomic_DNA"/>
</dbReference>
<evidence type="ECO:0000256" key="5">
    <source>
        <dbReference type="ARBA" id="ARBA00022989"/>
    </source>
</evidence>
<keyword evidence="6 7" id="KW-0472">Membrane</keyword>
<dbReference type="Proteomes" id="UP000594903">
    <property type="component" value="Chromosome"/>
</dbReference>
<evidence type="ECO:0000313" key="11">
    <source>
        <dbReference type="EMBL" id="SUA50590.1"/>
    </source>
</evidence>
<dbReference type="STRING" id="1122619.GCA_000373745_00573"/>
<dbReference type="InterPro" id="IPR050291">
    <property type="entry name" value="CDF_Transporter"/>
</dbReference>
<dbReference type="FunFam" id="1.20.1510.10:FF:000006">
    <property type="entry name" value="Divalent cation efflux transporter"/>
    <property type="match status" value="1"/>
</dbReference>
<dbReference type="PANTHER" id="PTHR43840:SF15">
    <property type="entry name" value="MITOCHONDRIAL METAL TRANSPORTER 1-RELATED"/>
    <property type="match status" value="1"/>
</dbReference>
<evidence type="ECO:0000259" key="8">
    <source>
        <dbReference type="Pfam" id="PF01545"/>
    </source>
</evidence>
<keyword evidence="13" id="KW-1185">Reference proteome</keyword>
<dbReference type="PANTHER" id="PTHR43840">
    <property type="entry name" value="MITOCHONDRIAL METAL TRANSPORTER 1-RELATED"/>
    <property type="match status" value="1"/>
</dbReference>
<dbReference type="Gene3D" id="3.30.70.1350">
    <property type="entry name" value="Cation efflux protein, cytoplasmic domain"/>
    <property type="match status" value="1"/>
</dbReference>
<feature type="domain" description="Cation efflux protein transmembrane" evidence="8">
    <location>
        <begin position="21"/>
        <end position="213"/>
    </location>
</feature>
<dbReference type="RefSeq" id="WP_018573747.1">
    <property type="nucleotide sequence ID" value="NZ_CP065725.1"/>
</dbReference>
<comment type="subcellular location">
    <subcellularLocation>
        <location evidence="1">Membrane</location>
        <topology evidence="1">Multi-pass membrane protein</topology>
    </subcellularLocation>
</comment>
<evidence type="ECO:0000256" key="1">
    <source>
        <dbReference type="ARBA" id="ARBA00004141"/>
    </source>
</evidence>
<dbReference type="InterPro" id="IPR036837">
    <property type="entry name" value="Cation_efflux_CTD_sf"/>
</dbReference>
<feature type="transmembrane region" description="Helical" evidence="7">
    <location>
        <begin position="120"/>
        <end position="139"/>
    </location>
</feature>
<feature type="transmembrane region" description="Helical" evidence="7">
    <location>
        <begin position="160"/>
        <end position="182"/>
    </location>
</feature>
<keyword evidence="3" id="KW-0813">Transport</keyword>
<feature type="transmembrane region" description="Helical" evidence="7">
    <location>
        <begin position="188"/>
        <end position="207"/>
    </location>
</feature>
<dbReference type="InterPro" id="IPR027470">
    <property type="entry name" value="Cation_efflux_CTD"/>
</dbReference>
<dbReference type="InterPro" id="IPR027469">
    <property type="entry name" value="Cation_efflux_TMD_sf"/>
</dbReference>
<dbReference type="GO" id="GO:0016020">
    <property type="term" value="C:membrane"/>
    <property type="evidence" value="ECO:0007669"/>
    <property type="project" value="UniProtKB-SubCell"/>
</dbReference>
<organism evidence="11 12">
    <name type="scientific">Oligella ureolytica</name>
    <dbReference type="NCBI Taxonomy" id="90244"/>
    <lineage>
        <taxon>Bacteria</taxon>
        <taxon>Pseudomonadati</taxon>
        <taxon>Pseudomonadota</taxon>
        <taxon>Betaproteobacteria</taxon>
        <taxon>Burkholderiales</taxon>
        <taxon>Alcaligenaceae</taxon>
        <taxon>Oligella</taxon>
    </lineage>
</organism>
<evidence type="ECO:0000256" key="6">
    <source>
        <dbReference type="ARBA" id="ARBA00023136"/>
    </source>
</evidence>
<dbReference type="InterPro" id="IPR058533">
    <property type="entry name" value="Cation_efflux_TM"/>
</dbReference>
<dbReference type="Proteomes" id="UP000254603">
    <property type="component" value="Unassembled WGS sequence"/>
</dbReference>
<dbReference type="Gene3D" id="1.20.1510.10">
    <property type="entry name" value="Cation efflux protein transmembrane domain"/>
    <property type="match status" value="1"/>
</dbReference>
<dbReference type="SUPFAM" id="SSF160240">
    <property type="entry name" value="Cation efflux protein cytoplasmic domain-like"/>
    <property type="match status" value="1"/>
</dbReference>
<keyword evidence="4 7" id="KW-0812">Transmembrane</keyword>
<reference evidence="10 13" key="2">
    <citation type="submission" date="2020-12" db="EMBL/GenBank/DDBJ databases">
        <title>FDA dAtabase for Regulatory Grade micrObial Sequences (FDA-ARGOS): Supporting development and validation of Infectious Disease Dx tests.</title>
        <authorList>
            <person name="Sproer C."/>
            <person name="Gronow S."/>
            <person name="Severitt S."/>
            <person name="Schroder I."/>
            <person name="Tallon L."/>
            <person name="Sadzewicz L."/>
            <person name="Zhao X."/>
            <person name="Boylan J."/>
            <person name="Ott S."/>
            <person name="Bowen H."/>
            <person name="Vavikolanu K."/>
            <person name="Mehta A."/>
            <person name="Aluvathingal J."/>
            <person name="Nadendla S."/>
            <person name="Lowell S."/>
            <person name="Myers T."/>
            <person name="Yan Y."/>
            <person name="Sichtig H."/>
        </authorList>
    </citation>
    <scope>NUCLEOTIDE SEQUENCE [LARGE SCALE GENOMIC DNA]</scope>
    <source>
        <strain evidence="10 13">FDAARGOS_872</strain>
    </source>
</reference>
<evidence type="ECO:0000256" key="4">
    <source>
        <dbReference type="ARBA" id="ARBA00022692"/>
    </source>
</evidence>
<comment type="similarity">
    <text evidence="2">Belongs to the cation diffusion facilitator (CDF) transporter (TC 2.A.4) family.</text>
</comment>
<sequence length="301" mass="32644">MSTTTRVSASERNKAANSTSFVSILVNALLAILQIIFGLITQSYSLIADATHTVSDLLSDFVVLVANRFAKEKADACHPYGHFRFETIAVLIIAVLLIIVGMQIITTSVGRLQNADEMEVSAGLAFVIALIAIMAKELLYRYMAKVAKRVDSTIIMANALHARSDAISSLVVAIGLAAHFFGLSYADLVASLIVGAMIAFMGVKMAWNSLMDLADRSVGKVTLDTITNAIRDTPGLVDFHDLKTRKTGDFVLVEVHLDLPAKMTIAEGHDIADEVERRIKAAVPLVTYVLTHFDPIPEKTE</sequence>
<proteinExistence type="inferred from homology"/>
<evidence type="ECO:0000256" key="3">
    <source>
        <dbReference type="ARBA" id="ARBA00022448"/>
    </source>
</evidence>
<protein>
    <submittedName>
        <fullName evidence="10">Cation transporter</fullName>
    </submittedName>
    <submittedName>
        <fullName evidence="11">Ferrous-iron efflux pump FieF</fullName>
    </submittedName>
</protein>
<keyword evidence="5 7" id="KW-1133">Transmembrane helix</keyword>
<name>A0A378XBP7_9BURK</name>
<dbReference type="AlphaFoldDB" id="A0A378XBP7"/>
<accession>A0A378XBP7</accession>
<evidence type="ECO:0000256" key="7">
    <source>
        <dbReference type="SAM" id="Phobius"/>
    </source>
</evidence>
<evidence type="ECO:0000259" key="9">
    <source>
        <dbReference type="Pfam" id="PF16916"/>
    </source>
</evidence>
<evidence type="ECO:0000313" key="10">
    <source>
        <dbReference type="EMBL" id="QPT40278.1"/>
    </source>
</evidence>
<dbReference type="GO" id="GO:0008324">
    <property type="term" value="F:monoatomic cation transmembrane transporter activity"/>
    <property type="evidence" value="ECO:0007669"/>
    <property type="project" value="InterPro"/>
</dbReference>
<dbReference type="EMBL" id="CP065725">
    <property type="protein sequence ID" value="QPT40278.1"/>
    <property type="molecule type" value="Genomic_DNA"/>
</dbReference>
<evidence type="ECO:0000313" key="13">
    <source>
        <dbReference type="Proteomes" id="UP000594903"/>
    </source>
</evidence>
<evidence type="ECO:0000256" key="2">
    <source>
        <dbReference type="ARBA" id="ARBA00008114"/>
    </source>
</evidence>
<dbReference type="OrthoDB" id="9806522at2"/>
<feature type="transmembrane region" description="Helical" evidence="7">
    <location>
        <begin position="87"/>
        <end position="105"/>
    </location>
</feature>
<gene>
    <name evidence="11" type="primary">fieF</name>
    <name evidence="10" type="ORF">I6G29_01190</name>
    <name evidence="11" type="ORF">NCTC11997_00278</name>
</gene>
<feature type="transmembrane region" description="Helical" evidence="7">
    <location>
        <begin position="21"/>
        <end position="40"/>
    </location>
</feature>
<dbReference type="Pfam" id="PF01545">
    <property type="entry name" value="Cation_efflux"/>
    <property type="match status" value="1"/>
</dbReference>
<evidence type="ECO:0000313" key="12">
    <source>
        <dbReference type="Proteomes" id="UP000254603"/>
    </source>
</evidence>
<dbReference type="SUPFAM" id="SSF161111">
    <property type="entry name" value="Cation efflux protein transmembrane domain-like"/>
    <property type="match status" value="1"/>
</dbReference>
<dbReference type="InterPro" id="IPR002524">
    <property type="entry name" value="Cation_efflux"/>
</dbReference>
<feature type="domain" description="Cation efflux protein cytoplasmic" evidence="9">
    <location>
        <begin position="221"/>
        <end position="295"/>
    </location>
</feature>
<dbReference type="NCBIfam" id="TIGR01297">
    <property type="entry name" value="CDF"/>
    <property type="match status" value="1"/>
</dbReference>
<reference evidence="11 12" key="1">
    <citation type="submission" date="2018-06" db="EMBL/GenBank/DDBJ databases">
        <authorList>
            <consortium name="Pathogen Informatics"/>
            <person name="Doyle S."/>
        </authorList>
    </citation>
    <scope>NUCLEOTIDE SEQUENCE [LARGE SCALE GENOMIC DNA]</scope>
    <source>
        <strain evidence="11 12">NCTC11997</strain>
    </source>
</reference>
<dbReference type="Pfam" id="PF16916">
    <property type="entry name" value="ZT_dimer"/>
    <property type="match status" value="1"/>
</dbReference>
<feature type="transmembrane region" description="Helical" evidence="7">
    <location>
        <begin position="46"/>
        <end position="66"/>
    </location>
</feature>